<gene>
    <name evidence="3" type="ORF">METZ01_LOCUS277586</name>
</gene>
<keyword evidence="2" id="KW-0472">Membrane</keyword>
<dbReference type="SUPFAM" id="SSF53474">
    <property type="entry name" value="alpha/beta-Hydrolases"/>
    <property type="match status" value="1"/>
</dbReference>
<dbReference type="PANTHER" id="PTHR43037:SF1">
    <property type="entry name" value="BLL1128 PROTEIN"/>
    <property type="match status" value="1"/>
</dbReference>
<evidence type="ECO:0000313" key="3">
    <source>
        <dbReference type="EMBL" id="SVC24732.1"/>
    </source>
</evidence>
<keyword evidence="2" id="KW-1133">Transmembrane helix</keyword>
<reference evidence="3" key="1">
    <citation type="submission" date="2018-05" db="EMBL/GenBank/DDBJ databases">
        <authorList>
            <person name="Lanie J.A."/>
            <person name="Ng W.-L."/>
            <person name="Kazmierczak K.M."/>
            <person name="Andrzejewski T.M."/>
            <person name="Davidsen T.M."/>
            <person name="Wayne K.J."/>
            <person name="Tettelin H."/>
            <person name="Glass J.I."/>
            <person name="Rusch D."/>
            <person name="Podicherti R."/>
            <person name="Tsui H.-C.T."/>
            <person name="Winkler M.E."/>
        </authorList>
    </citation>
    <scope>NUCLEOTIDE SEQUENCE</scope>
</reference>
<dbReference type="InterPro" id="IPR050955">
    <property type="entry name" value="Plant_Biomass_Hydrol_Est"/>
</dbReference>
<keyword evidence="2" id="KW-0812">Transmembrane</keyword>
<evidence type="ECO:0008006" key="4">
    <source>
        <dbReference type="Google" id="ProtNLM"/>
    </source>
</evidence>
<name>A0A382KN94_9ZZZZ</name>
<keyword evidence="1" id="KW-0732">Signal</keyword>
<proteinExistence type="predicted"/>
<accession>A0A382KN94</accession>
<feature type="transmembrane region" description="Helical" evidence="2">
    <location>
        <begin position="12"/>
        <end position="31"/>
    </location>
</feature>
<evidence type="ECO:0000256" key="2">
    <source>
        <dbReference type="SAM" id="Phobius"/>
    </source>
</evidence>
<dbReference type="PANTHER" id="PTHR43037">
    <property type="entry name" value="UNNAMED PRODUCT-RELATED"/>
    <property type="match status" value="1"/>
</dbReference>
<dbReference type="AlphaFoldDB" id="A0A382KN94"/>
<protein>
    <recommendedName>
        <fullName evidence="4">Phospholipase/carboxylesterase/thioesterase domain-containing protein</fullName>
    </recommendedName>
</protein>
<feature type="non-terminal residue" evidence="3">
    <location>
        <position position="252"/>
    </location>
</feature>
<evidence type="ECO:0000256" key="1">
    <source>
        <dbReference type="ARBA" id="ARBA00022729"/>
    </source>
</evidence>
<sequence length="252" mass="28101">MCSQNTWRVLRLAYAMSAVMIVGAATTLISANESLDGAITALWAAESESAIAKAVNEIVATNPSVDELWEMLHTGREYSAQVPTGRHLRSRRNRDGLEHAYVLHVPTSYDPRTSYPLRVYLHGGVMRPRPADGEWWRSEERWLRDDAIVVAPASWNESVWWQRSQIENLAGLLIDLKRVYNIDENRAYLLGVSDGATGAYYQAFKATTVWAGFLVFIGHPAVLSSPRSGVDGEMHVVNLRGKPFFVVNGAQD</sequence>
<organism evidence="3">
    <name type="scientific">marine metagenome</name>
    <dbReference type="NCBI Taxonomy" id="408172"/>
    <lineage>
        <taxon>unclassified sequences</taxon>
        <taxon>metagenomes</taxon>
        <taxon>ecological metagenomes</taxon>
    </lineage>
</organism>
<dbReference type="InterPro" id="IPR029058">
    <property type="entry name" value="AB_hydrolase_fold"/>
</dbReference>
<dbReference type="EMBL" id="UINC01081153">
    <property type="protein sequence ID" value="SVC24732.1"/>
    <property type="molecule type" value="Genomic_DNA"/>
</dbReference>
<dbReference type="Gene3D" id="3.40.50.1820">
    <property type="entry name" value="alpha/beta hydrolase"/>
    <property type="match status" value="1"/>
</dbReference>